<dbReference type="GO" id="GO:0034332">
    <property type="term" value="P:adherens junction organization"/>
    <property type="evidence" value="ECO:0007669"/>
    <property type="project" value="TreeGrafter"/>
</dbReference>
<feature type="domain" description="Cadherin" evidence="9">
    <location>
        <begin position="149"/>
        <end position="256"/>
    </location>
</feature>
<keyword evidence="6" id="KW-0325">Glycoprotein</keyword>
<feature type="chain" id="PRO_5014384184" evidence="8">
    <location>
        <begin position="22"/>
        <end position="428"/>
    </location>
</feature>
<accession>A0A2K5XVK3</accession>
<dbReference type="PANTHER" id="PTHR24027">
    <property type="entry name" value="CADHERIN-23"/>
    <property type="match status" value="1"/>
</dbReference>
<feature type="domain" description="Cadherin" evidence="9">
    <location>
        <begin position="68"/>
        <end position="148"/>
    </location>
</feature>
<dbReference type="GeneTree" id="ENSGT00940000160137"/>
<name>A0A2K5XVK3_MANLE</name>
<reference evidence="10" key="2">
    <citation type="submission" date="2025-09" db="UniProtKB">
        <authorList>
            <consortium name="Ensembl"/>
        </authorList>
    </citation>
    <scope>IDENTIFICATION</scope>
</reference>
<keyword evidence="5" id="KW-0472">Membrane</keyword>
<evidence type="ECO:0000313" key="10">
    <source>
        <dbReference type="Ensembl" id="ENSMLEP00000007310.1"/>
    </source>
</evidence>
<dbReference type="GO" id="GO:0007156">
    <property type="term" value="P:homophilic cell adhesion via plasma membrane adhesion molecules"/>
    <property type="evidence" value="ECO:0007669"/>
    <property type="project" value="InterPro"/>
</dbReference>
<dbReference type="SUPFAM" id="SSF49313">
    <property type="entry name" value="Cadherin-like"/>
    <property type="match status" value="3"/>
</dbReference>
<evidence type="ECO:0000256" key="4">
    <source>
        <dbReference type="ARBA" id="ARBA00022889"/>
    </source>
</evidence>
<gene>
    <name evidence="10" type="primary">CDH19</name>
</gene>
<dbReference type="PROSITE" id="PS50268">
    <property type="entry name" value="CADHERIN_2"/>
    <property type="match status" value="3"/>
</dbReference>
<feature type="signal peptide" evidence="8">
    <location>
        <begin position="1"/>
        <end position="21"/>
    </location>
</feature>
<keyword evidence="8" id="KW-0732">Signal</keyword>
<evidence type="ECO:0000256" key="2">
    <source>
        <dbReference type="ARBA" id="ARBA00022737"/>
    </source>
</evidence>
<dbReference type="GO" id="GO:0005912">
    <property type="term" value="C:adherens junction"/>
    <property type="evidence" value="ECO:0007669"/>
    <property type="project" value="TreeGrafter"/>
</dbReference>
<evidence type="ECO:0000256" key="5">
    <source>
        <dbReference type="ARBA" id="ARBA00023136"/>
    </source>
</evidence>
<keyword evidence="3 7" id="KW-0106">Calcium</keyword>
<protein>
    <submittedName>
        <fullName evidence="10">Cadherin 19</fullName>
    </submittedName>
</protein>
<keyword evidence="11" id="KW-1185">Reference proteome</keyword>
<dbReference type="FunFam" id="2.60.40.60:FF:000017">
    <property type="entry name" value="Cadherin 24"/>
    <property type="match status" value="1"/>
</dbReference>
<dbReference type="InterPro" id="IPR002126">
    <property type="entry name" value="Cadherin-like_dom"/>
</dbReference>
<dbReference type="CDD" id="cd11304">
    <property type="entry name" value="Cadherin_repeat"/>
    <property type="match status" value="3"/>
</dbReference>
<dbReference type="GO" id="GO:0016477">
    <property type="term" value="P:cell migration"/>
    <property type="evidence" value="ECO:0007669"/>
    <property type="project" value="TreeGrafter"/>
</dbReference>
<dbReference type="Gene3D" id="2.60.40.60">
    <property type="entry name" value="Cadherins"/>
    <property type="match status" value="3"/>
</dbReference>
<reference evidence="10" key="1">
    <citation type="submission" date="2025-08" db="UniProtKB">
        <authorList>
            <consortium name="Ensembl"/>
        </authorList>
    </citation>
    <scope>IDENTIFICATION</scope>
</reference>
<dbReference type="GO" id="GO:0000902">
    <property type="term" value="P:cell morphogenesis"/>
    <property type="evidence" value="ECO:0007669"/>
    <property type="project" value="TreeGrafter"/>
</dbReference>
<dbReference type="GO" id="GO:0007043">
    <property type="term" value="P:cell-cell junction assembly"/>
    <property type="evidence" value="ECO:0007669"/>
    <property type="project" value="TreeGrafter"/>
</dbReference>
<evidence type="ECO:0000256" key="1">
    <source>
        <dbReference type="ARBA" id="ARBA00004370"/>
    </source>
</evidence>
<dbReference type="GO" id="GO:0016342">
    <property type="term" value="C:catenin complex"/>
    <property type="evidence" value="ECO:0007669"/>
    <property type="project" value="TreeGrafter"/>
</dbReference>
<dbReference type="InterPro" id="IPR039808">
    <property type="entry name" value="Cadherin"/>
</dbReference>
<evidence type="ECO:0000256" key="8">
    <source>
        <dbReference type="SAM" id="SignalP"/>
    </source>
</evidence>
<comment type="subcellular location">
    <subcellularLocation>
        <location evidence="1">Membrane</location>
    </subcellularLocation>
</comment>
<dbReference type="GO" id="GO:0008013">
    <property type="term" value="F:beta-catenin binding"/>
    <property type="evidence" value="ECO:0007669"/>
    <property type="project" value="TreeGrafter"/>
</dbReference>
<dbReference type="Ensembl" id="ENSMLET00000030615.1">
    <property type="protein sequence ID" value="ENSMLEP00000007310.1"/>
    <property type="gene ID" value="ENSMLEG00000027661.1"/>
</dbReference>
<dbReference type="GO" id="GO:0045296">
    <property type="term" value="F:cadherin binding"/>
    <property type="evidence" value="ECO:0007669"/>
    <property type="project" value="TreeGrafter"/>
</dbReference>
<feature type="domain" description="Cadherin" evidence="9">
    <location>
        <begin position="309"/>
        <end position="408"/>
    </location>
</feature>
<dbReference type="PROSITE" id="PS00232">
    <property type="entry name" value="CADHERIN_1"/>
    <property type="match status" value="1"/>
</dbReference>
<dbReference type="InterPro" id="IPR015919">
    <property type="entry name" value="Cadherin-like_sf"/>
</dbReference>
<evidence type="ECO:0000256" key="6">
    <source>
        <dbReference type="ARBA" id="ARBA00023180"/>
    </source>
</evidence>
<dbReference type="InterPro" id="IPR020894">
    <property type="entry name" value="Cadherin_CS"/>
</dbReference>
<dbReference type="SMART" id="SM00112">
    <property type="entry name" value="CA"/>
    <property type="match status" value="3"/>
</dbReference>
<dbReference type="GO" id="GO:0005509">
    <property type="term" value="F:calcium ion binding"/>
    <property type="evidence" value="ECO:0007669"/>
    <property type="project" value="UniProtKB-UniRule"/>
</dbReference>
<sequence>MNCYLLLPFMLGIPLLWPCLGATENSQTKEVQQPVGSHVRVKRGWVWNQFFVPEEMNTTSHHVGRLRSDLDNGNNSFQYKLLGAGAGSTFIIDERTGDIYAIQKLDREERSLYILRAQVIDITTGRAVEPESEFVIKVSDINDNEPKFLDEPYEAIVPEMSPEGTLVIQVTASDADDPSSGNNARLLYSLLQGQPYFSVEPTTGVIRISSKMDRELQDEYWVIIQAKDMIGQPGALSGTTSVLIKLSDVNDNKPIFKEKVNFEHQNHYGIRAKVKNHHVDEQLMKYHTEASTTFIKIQVEDVDEPPLFLLPYYIFEIFEETPQGSFVGVVSATDPDNRKSPIRYSITRSNVFNIDDNGTITTTNSLDREISAWYNLSITATEKYNIEQISSIPVYVQVLNINDHAPEFSQNYESYVCENAGSGQGLFF</sequence>
<evidence type="ECO:0000259" key="9">
    <source>
        <dbReference type="PROSITE" id="PS50268"/>
    </source>
</evidence>
<evidence type="ECO:0000256" key="3">
    <source>
        <dbReference type="ARBA" id="ARBA00022837"/>
    </source>
</evidence>
<dbReference type="GO" id="GO:0016339">
    <property type="term" value="P:calcium-dependent cell-cell adhesion via plasma membrane cell adhesion molecules"/>
    <property type="evidence" value="ECO:0007669"/>
    <property type="project" value="TreeGrafter"/>
</dbReference>
<dbReference type="AlphaFoldDB" id="A0A2K5XVK3"/>
<dbReference type="PRINTS" id="PR00205">
    <property type="entry name" value="CADHERIN"/>
</dbReference>
<keyword evidence="2" id="KW-0677">Repeat</keyword>
<organism evidence="10 11">
    <name type="scientific">Mandrillus leucophaeus</name>
    <name type="common">Drill</name>
    <name type="synonym">Papio leucophaeus</name>
    <dbReference type="NCBI Taxonomy" id="9568"/>
    <lineage>
        <taxon>Eukaryota</taxon>
        <taxon>Metazoa</taxon>
        <taxon>Chordata</taxon>
        <taxon>Craniata</taxon>
        <taxon>Vertebrata</taxon>
        <taxon>Euteleostomi</taxon>
        <taxon>Mammalia</taxon>
        <taxon>Eutheria</taxon>
        <taxon>Euarchontoglires</taxon>
        <taxon>Primates</taxon>
        <taxon>Haplorrhini</taxon>
        <taxon>Catarrhini</taxon>
        <taxon>Cercopithecidae</taxon>
        <taxon>Cercopithecinae</taxon>
        <taxon>Mandrillus</taxon>
    </lineage>
</organism>
<dbReference type="Proteomes" id="UP000233140">
    <property type="component" value="Unassembled WGS sequence"/>
</dbReference>
<dbReference type="PANTHER" id="PTHR24027:SF323">
    <property type="entry name" value="CADHERIN-19"/>
    <property type="match status" value="1"/>
</dbReference>
<proteinExistence type="predicted"/>
<dbReference type="FunFam" id="2.60.40.60:FF:000009">
    <property type="entry name" value="Cadherin 24"/>
    <property type="match status" value="1"/>
</dbReference>
<keyword evidence="4" id="KW-0130">Cell adhesion</keyword>
<evidence type="ECO:0000256" key="7">
    <source>
        <dbReference type="PROSITE-ProRule" id="PRU00043"/>
    </source>
</evidence>
<dbReference type="FunFam" id="2.60.40.60:FF:000008">
    <property type="entry name" value="Cadherin 24"/>
    <property type="match status" value="1"/>
</dbReference>
<dbReference type="Pfam" id="PF00028">
    <property type="entry name" value="Cadherin"/>
    <property type="match status" value="3"/>
</dbReference>
<evidence type="ECO:0000313" key="11">
    <source>
        <dbReference type="Proteomes" id="UP000233140"/>
    </source>
</evidence>
<dbReference type="GO" id="GO:0044331">
    <property type="term" value="P:cell-cell adhesion mediated by cadherin"/>
    <property type="evidence" value="ECO:0007669"/>
    <property type="project" value="TreeGrafter"/>
</dbReference>